<reference evidence="2" key="1">
    <citation type="journal article" date="2023" name="BMC Genomics">
        <title>Chromosome-level genome assemblies of Cutaneotrichosporon spp. (Trichosporonales, Basidiomycota) reveal imbalanced evolution between nucleotide sequences and chromosome synteny.</title>
        <authorList>
            <person name="Kobayashi Y."/>
            <person name="Kayamori A."/>
            <person name="Aoki K."/>
            <person name="Shiwa Y."/>
            <person name="Matsutani M."/>
            <person name="Fujita N."/>
            <person name="Sugita T."/>
            <person name="Iwasaki W."/>
            <person name="Tanaka N."/>
            <person name="Takashima M."/>
        </authorList>
    </citation>
    <scope>NUCLEOTIDE SEQUENCE</scope>
    <source>
        <strain evidence="2">HIS019</strain>
    </source>
</reference>
<keyword evidence="3" id="KW-1185">Reference proteome</keyword>
<sequence length="378" mass="42669">MSPKRRTILELIRTGHGINLSASRTHLPSPFRPTEPNKPSDKAKLPPILDVSMFPHLVEELLLHLDRSTLKSLRGVHRSLRDYVDMATLVRATLTPQGFLQTYLGINLRMGLGNLDAAHASRIRHLKTSELTHGCGNLLGCIPPDLKLEILECGEHSPLIPAPLVITTTRLFGAELNFTTPEGFKLHKPVRAALNPCVAAEELVWIFQFKDTKNWWHSRLRSVDSFYPHFDTQFLGNPYDQLEPNSLHGGAKLRFPSNVKRVQFRAEHVPGESFSLRWADQMVYPVLQGLACMIADQLDDIDFTFVGNWELTWIGPIDAENLTFNDMFTLLVAQRRAEMDKMDGITHVFGEELSALMFADYDDTAELKISQIVPGAWV</sequence>
<protein>
    <recommendedName>
        <fullName evidence="4">F-box domain-containing protein</fullName>
    </recommendedName>
</protein>
<dbReference type="Proteomes" id="UP001233271">
    <property type="component" value="Chromosome 3"/>
</dbReference>
<evidence type="ECO:0000313" key="3">
    <source>
        <dbReference type="Proteomes" id="UP001233271"/>
    </source>
</evidence>
<dbReference type="AlphaFoldDB" id="A0AA48ID09"/>
<gene>
    <name evidence="2" type="ORF">CcaverHIS019_0307320</name>
</gene>
<dbReference type="RefSeq" id="XP_060455927.1">
    <property type="nucleotide sequence ID" value="XM_060599210.1"/>
</dbReference>
<accession>A0AA48ID09</accession>
<proteinExistence type="predicted"/>
<organism evidence="2 3">
    <name type="scientific">Cutaneotrichosporon cavernicola</name>
    <dbReference type="NCBI Taxonomy" id="279322"/>
    <lineage>
        <taxon>Eukaryota</taxon>
        <taxon>Fungi</taxon>
        <taxon>Dikarya</taxon>
        <taxon>Basidiomycota</taxon>
        <taxon>Agaricomycotina</taxon>
        <taxon>Tremellomycetes</taxon>
        <taxon>Trichosporonales</taxon>
        <taxon>Trichosporonaceae</taxon>
        <taxon>Cutaneotrichosporon</taxon>
    </lineage>
</organism>
<evidence type="ECO:0008006" key="4">
    <source>
        <dbReference type="Google" id="ProtNLM"/>
    </source>
</evidence>
<dbReference type="EMBL" id="AP028214">
    <property type="protein sequence ID" value="BEI90662.1"/>
    <property type="molecule type" value="Genomic_DNA"/>
</dbReference>
<feature type="region of interest" description="Disordered" evidence="1">
    <location>
        <begin position="21"/>
        <end position="42"/>
    </location>
</feature>
<evidence type="ECO:0000313" key="2">
    <source>
        <dbReference type="EMBL" id="BEI90662.1"/>
    </source>
</evidence>
<dbReference type="KEGG" id="ccac:CcaHIS019_0307320"/>
<evidence type="ECO:0000256" key="1">
    <source>
        <dbReference type="SAM" id="MobiDB-lite"/>
    </source>
</evidence>
<dbReference type="GeneID" id="85494532"/>
<name>A0AA48ID09_9TREE</name>